<dbReference type="Gene3D" id="3.40.50.1820">
    <property type="entry name" value="alpha/beta hydrolase"/>
    <property type="match status" value="1"/>
</dbReference>
<dbReference type="KEGG" id="pami:JCM7686_0969"/>
<keyword evidence="2" id="KW-1185">Reference proteome</keyword>
<dbReference type="STRING" id="1367847.JCM7686_0969"/>
<organism evidence="1 2">
    <name type="scientific">Paracoccus aminophilus JCM 7686</name>
    <dbReference type="NCBI Taxonomy" id="1367847"/>
    <lineage>
        <taxon>Bacteria</taxon>
        <taxon>Pseudomonadati</taxon>
        <taxon>Pseudomonadota</taxon>
        <taxon>Alphaproteobacteria</taxon>
        <taxon>Rhodobacterales</taxon>
        <taxon>Paracoccaceae</taxon>
        <taxon>Paracoccus</taxon>
    </lineage>
</organism>
<dbReference type="HOGENOM" id="CLU_085983_0_1_5"/>
<dbReference type="AlphaFoldDB" id="S5Y9R2"/>
<dbReference type="RefSeq" id="WP_020949716.1">
    <property type="nucleotide sequence ID" value="NC_022041.1"/>
</dbReference>
<dbReference type="Proteomes" id="UP000015480">
    <property type="component" value="Chromosome"/>
</dbReference>
<dbReference type="InterPro" id="IPR029058">
    <property type="entry name" value="AB_hydrolase_fold"/>
</dbReference>
<dbReference type="EMBL" id="CP006650">
    <property type="protein sequence ID" value="AGT08078.1"/>
    <property type="molecule type" value="Genomic_DNA"/>
</dbReference>
<dbReference type="ESTHER" id="parah-s5y9r2">
    <property type="family name" value="BioG_Pimeloyl-ACP-methyl-esterase"/>
</dbReference>
<evidence type="ECO:0000313" key="2">
    <source>
        <dbReference type="Proteomes" id="UP000015480"/>
    </source>
</evidence>
<proteinExistence type="predicted"/>
<dbReference type="SUPFAM" id="SSF53474">
    <property type="entry name" value="alpha/beta-Hydrolases"/>
    <property type="match status" value="1"/>
</dbReference>
<gene>
    <name evidence="1" type="ORF">JCM7686_0969</name>
</gene>
<dbReference type="PATRIC" id="fig|1367847.3.peg.932"/>
<dbReference type="OrthoDB" id="7688089at2"/>
<protein>
    <recommendedName>
        <fullName evidence="3">DUF452 family protein</fullName>
    </recommendedName>
</protein>
<accession>S5Y9R2</accession>
<dbReference type="Pfam" id="PF04301">
    <property type="entry name" value="BioG"/>
    <property type="match status" value="1"/>
</dbReference>
<dbReference type="InterPro" id="IPR007398">
    <property type="entry name" value="BioG"/>
</dbReference>
<sequence>MRRLWLRQTGAARLIVIFGGWALGPAPFRHLAGAEDVLFLDDWRSPAEPLPELAAYAQADLLAFSFGVAAAGHWLTDHGDPFAHKVAVNGTFFPSDPTRGISPELIRATADELTSESLARFRRRAGFADGKDSPPDLAALRAELLAVAARPPAPACSFDRIWLSERDRIFPPEAMARAWQADAARIRAIAAPHCPFAQWRDWAEVLA</sequence>
<dbReference type="eggNOG" id="COG2830">
    <property type="taxonomic scope" value="Bacteria"/>
</dbReference>
<evidence type="ECO:0000313" key="1">
    <source>
        <dbReference type="EMBL" id="AGT08078.1"/>
    </source>
</evidence>
<evidence type="ECO:0008006" key="3">
    <source>
        <dbReference type="Google" id="ProtNLM"/>
    </source>
</evidence>
<reference evidence="1 2" key="1">
    <citation type="journal article" date="2014" name="BMC Genomics">
        <title>Architecture and functions of a multipartite genome of the methylotrophic bacterium Paracoccus aminophilus JCM 7686, containing primary and secondary chromids.</title>
        <authorList>
            <person name="Dziewit L."/>
            <person name="Czarnecki J."/>
            <person name="Wibberg D."/>
            <person name="Radlinska M."/>
            <person name="Mrozek P."/>
            <person name="Szymczak M."/>
            <person name="Schluter A."/>
            <person name="Puhler A."/>
            <person name="Bartosik D."/>
        </authorList>
    </citation>
    <scope>NUCLEOTIDE SEQUENCE [LARGE SCALE GENOMIC DNA]</scope>
    <source>
        <strain evidence="1">JCM 7686</strain>
    </source>
</reference>
<name>S5Y9R2_PARAH</name>